<feature type="compositionally biased region" description="Polar residues" evidence="1">
    <location>
        <begin position="301"/>
        <end position="317"/>
    </location>
</feature>
<dbReference type="EMBL" id="RBNI01000935">
    <property type="protein sequence ID" value="RUP51112.1"/>
    <property type="molecule type" value="Genomic_DNA"/>
</dbReference>
<dbReference type="PROSITE" id="PS50190">
    <property type="entry name" value="SEC7"/>
    <property type="match status" value="1"/>
</dbReference>
<dbReference type="SMART" id="SM00222">
    <property type="entry name" value="Sec7"/>
    <property type="match status" value="1"/>
</dbReference>
<evidence type="ECO:0000313" key="4">
    <source>
        <dbReference type="Proteomes" id="UP000268093"/>
    </source>
</evidence>
<feature type="region of interest" description="Disordered" evidence="1">
    <location>
        <begin position="1"/>
        <end position="48"/>
    </location>
</feature>
<dbReference type="InterPro" id="IPR000904">
    <property type="entry name" value="Sec7_dom"/>
</dbReference>
<dbReference type="PANTHER" id="PTHR10663">
    <property type="entry name" value="GUANYL-NUCLEOTIDE EXCHANGE FACTOR"/>
    <property type="match status" value="1"/>
</dbReference>
<dbReference type="SUPFAM" id="SSF48371">
    <property type="entry name" value="ARM repeat"/>
    <property type="match status" value="1"/>
</dbReference>
<gene>
    <name evidence="3" type="ORF">BC936DRAFT_149784</name>
</gene>
<dbReference type="Gene3D" id="1.10.1000.11">
    <property type="entry name" value="Arf Nucleotide-binding Site Opener,domain 2"/>
    <property type="match status" value="1"/>
</dbReference>
<dbReference type="Gene3D" id="1.10.220.20">
    <property type="match status" value="1"/>
</dbReference>
<dbReference type="FunFam" id="1.10.1000.11:FF:000002">
    <property type="entry name" value="Cytohesin 1"/>
    <property type="match status" value="1"/>
</dbReference>
<keyword evidence="4" id="KW-1185">Reference proteome</keyword>
<evidence type="ECO:0000259" key="2">
    <source>
        <dbReference type="PROSITE" id="PS50190"/>
    </source>
</evidence>
<dbReference type="InterPro" id="IPR056604">
    <property type="entry name" value="GBF1-like_TPR"/>
</dbReference>
<name>A0A433DJP5_9FUNG</name>
<dbReference type="InterPro" id="IPR035999">
    <property type="entry name" value="Sec7_dom_sf"/>
</dbReference>
<reference evidence="3 4" key="1">
    <citation type="journal article" date="2018" name="New Phytol.">
        <title>Phylogenomics of Endogonaceae and evolution of mycorrhizas within Mucoromycota.</title>
        <authorList>
            <person name="Chang Y."/>
            <person name="Desiro A."/>
            <person name="Na H."/>
            <person name="Sandor L."/>
            <person name="Lipzen A."/>
            <person name="Clum A."/>
            <person name="Barry K."/>
            <person name="Grigoriev I.V."/>
            <person name="Martin F.M."/>
            <person name="Stajich J.E."/>
            <person name="Smith M.E."/>
            <person name="Bonito G."/>
            <person name="Spatafora J.W."/>
        </authorList>
    </citation>
    <scope>NUCLEOTIDE SEQUENCE [LARGE SCALE GENOMIC DNA]</scope>
    <source>
        <strain evidence="3 4">GMNB39</strain>
    </source>
</reference>
<dbReference type="PANTHER" id="PTHR10663:SF388">
    <property type="entry name" value="GOLGI-SPECIFIC BREFELDIN A-RESISTANCE GUANINE NUCLEOTIDE EXCHANGE FACTOR 1"/>
    <property type="match status" value="1"/>
</dbReference>
<feature type="region of interest" description="Disordered" evidence="1">
    <location>
        <begin position="516"/>
        <end position="540"/>
    </location>
</feature>
<proteinExistence type="predicted"/>
<dbReference type="Proteomes" id="UP000268093">
    <property type="component" value="Unassembled WGS sequence"/>
</dbReference>
<dbReference type="CDD" id="cd00171">
    <property type="entry name" value="Sec7"/>
    <property type="match status" value="1"/>
</dbReference>
<feature type="region of interest" description="Disordered" evidence="1">
    <location>
        <begin position="298"/>
        <end position="341"/>
    </location>
</feature>
<accession>A0A433DJP5</accession>
<evidence type="ECO:0000256" key="1">
    <source>
        <dbReference type="SAM" id="MobiDB-lite"/>
    </source>
</evidence>
<feature type="region of interest" description="Disordered" evidence="1">
    <location>
        <begin position="1112"/>
        <end position="1131"/>
    </location>
</feature>
<dbReference type="InterPro" id="IPR023394">
    <property type="entry name" value="Sec7_C_sf"/>
</dbReference>
<dbReference type="Pfam" id="PF01369">
    <property type="entry name" value="Sec7"/>
    <property type="match status" value="1"/>
</dbReference>
<comment type="caution">
    <text evidence="3">The sequence shown here is derived from an EMBL/GenBank/DDBJ whole genome shotgun (WGS) entry which is preliminary data.</text>
</comment>
<dbReference type="Pfam" id="PF12783">
    <property type="entry name" value="Sec7-like_HUS"/>
    <property type="match status" value="1"/>
</dbReference>
<sequence>MLAPTPVVALTEKPLPTMSAAQRPRHRSPASHGRLPATRLDSNDPSPTVPVLPSPVIPKCELTWSHLVHAEIVNVTSAMRRNSRWSGMSVSGLGMSSLGMNMGLRQGRVGGKDGHYRNQAHPSIMHRRETHPDLSELDASVLLLPFLEVIRSGDTTGPITGAALTSVEKFLQYGIVNLRSPNLAVAMATLSSAATHCKFEASDSVSDEVVLLKILQVLEMALTSDCGQVLSDEAVCEMMETGLSMCCQMRLSELLRRSAEHVMINMVQAMFERLKILEDEQPLAIPAATTDPVDIELRMNAPTSSSGPAQTAPSTEVSPEDSWEGSASDTRPTEFGAVEKSGDGLSKSVVLEMKDGEKGETAVRLYDEKSSETPKPYGLPAIRELLRVLISLLNPHDHQHTDSMRLMALSILNVALDVGGKSIAQFESLRSLVVDDFCKYLFQLARTDIIPLLTLTLRVTSTVFDTMRPYLMLQQELFLFFLIERLTPPNFPKSLPFDIDLDGSITLVIPTPDHIHERERPVSPQPGGPRSESRASVGRADAPAASGEVRELLLECLGQSARNPTFMVDLWVNYDCNLDCGDLFEETVKFLSKNSFPEPNSYSASNSHMLCLDSLLMFVNHMVDRIGDELFTSPTKLLELKAHKRILLEGAVRFNENSKDGIKFLKENGIIYNDPEEDPNTSLARFLMSTPRLNKKLMGDYLSKPQNIDILKAFIRLFDFSGKRIDEALRDLLETFRLPGEAQQIGRVVETFAETYFATQPADIASQDATFMLSYSVIMLNTDLHNPQVRRRMSPQDYMKNLRGVNEGQNFNADYLQAIYDAIRKREIVMPEEHEGQLGFNYAWKELLSRADMAGQFVVCNTTIYDRDIFLLAWKPTIAAISYAFNTAQDDATLQKAITGFHQCALLSAHYSLYDVFDSIVITLSRMTGLLDVRGSNETALDPIVDVAGQKFMVSELAVQFGRNYKGQLAAVVVFAVASEHGNVLREGWKNILTMIKNLFINSLLPSSMLQVEDFLAGTTSIPLKPKTAPQPKPQNRRDGSLLSALSSYLLSPYSNDDTYRADPTEEEVESTMCAVDCVVACRLEELFGDIRFLEEEPLLHLMKAIRHIGNPAPPAAESSETQSSISPKTTGPIPYDPAAVFFLELMISITIQNRDRIQILCPIVFEYVEHVLKQANNQSVLLIERAVVGLLRLCIRLAHKEEMVSEVFQCLELLLALPPQAMNSVSEQMMAGVLNLIKAEQSCITSRTHWETIFTLLSASATHPEASKYAFEATTCLLSESSNTSIHEDNFSGVVELLGKFANVAGIGADSEKETSQAQRGNRARLTKLESDRSFSGVDRKLYRSNTQTQGASIDRARKAIEFLYKLHTQVPRLIKESTISMDKAWSKYWLPILTGLSQQCFNPTREVRQHALTHLQRALLLPELESGNGSNDWVSIFELVLFPLLNELLRPEVFQLDPHGIDEARMRASALLCKIFLHYFSRLLEWNGLIDLWLHILDLLDKYMNASENDHLTILCKPCFLRAIINLIVSTLAQKEAVPESLKNMILVMYTSGAFTKSSPYQASDPEYNGLWDVTWQRIGLFLPNLKAELFPPPPPPAEGAELIEVQAISEAVPTSVPRNATENEAQPITSSPPVLSEVDQNV</sequence>
<protein>
    <recommendedName>
        <fullName evidence="2">SEC7 domain-containing protein</fullName>
    </recommendedName>
</protein>
<dbReference type="InterPro" id="IPR016024">
    <property type="entry name" value="ARM-type_fold"/>
</dbReference>
<dbReference type="GO" id="GO:0016192">
    <property type="term" value="P:vesicle-mediated transport"/>
    <property type="evidence" value="ECO:0007669"/>
    <property type="project" value="UniProtKB-ARBA"/>
</dbReference>
<organism evidence="3 4">
    <name type="scientific">Jimgerdemannia flammicorona</name>
    <dbReference type="NCBI Taxonomy" id="994334"/>
    <lineage>
        <taxon>Eukaryota</taxon>
        <taxon>Fungi</taxon>
        <taxon>Fungi incertae sedis</taxon>
        <taxon>Mucoromycota</taxon>
        <taxon>Mucoromycotina</taxon>
        <taxon>Endogonomycetes</taxon>
        <taxon>Endogonales</taxon>
        <taxon>Endogonaceae</taxon>
        <taxon>Jimgerdemannia</taxon>
    </lineage>
</organism>
<dbReference type="GO" id="GO:0005085">
    <property type="term" value="F:guanyl-nucleotide exchange factor activity"/>
    <property type="evidence" value="ECO:0007669"/>
    <property type="project" value="InterPro"/>
</dbReference>
<dbReference type="GO" id="GO:0005794">
    <property type="term" value="C:Golgi apparatus"/>
    <property type="evidence" value="ECO:0007669"/>
    <property type="project" value="UniProtKB-ARBA"/>
</dbReference>
<dbReference type="Pfam" id="PF23325">
    <property type="entry name" value="TPR_28"/>
    <property type="match status" value="1"/>
</dbReference>
<feature type="region of interest" description="Disordered" evidence="1">
    <location>
        <begin position="1616"/>
        <end position="1645"/>
    </location>
</feature>
<feature type="compositionally biased region" description="Polar residues" evidence="1">
    <location>
        <begin position="1619"/>
        <end position="1645"/>
    </location>
</feature>
<feature type="domain" description="SEC7" evidence="2">
    <location>
        <begin position="636"/>
        <end position="826"/>
    </location>
</feature>
<evidence type="ECO:0000313" key="3">
    <source>
        <dbReference type="EMBL" id="RUP51112.1"/>
    </source>
</evidence>
<dbReference type="SUPFAM" id="SSF48425">
    <property type="entry name" value="Sec7 domain"/>
    <property type="match status" value="1"/>
</dbReference>
<dbReference type="GO" id="GO:0032012">
    <property type="term" value="P:regulation of ARF protein signal transduction"/>
    <property type="evidence" value="ECO:0007669"/>
    <property type="project" value="InterPro"/>
</dbReference>
<dbReference type="OrthoDB" id="10258608at2759"/>
<feature type="compositionally biased region" description="Polar residues" evidence="1">
    <location>
        <begin position="1119"/>
        <end position="1130"/>
    </location>
</feature>
<dbReference type="InterPro" id="IPR032691">
    <property type="entry name" value="Mon2/Sec7/BIG1-like_HUS"/>
</dbReference>